<keyword evidence="1" id="KW-0472">Membrane</keyword>
<evidence type="ECO:0000313" key="3">
    <source>
        <dbReference type="Proteomes" id="UP000295689"/>
    </source>
</evidence>
<keyword evidence="1" id="KW-0812">Transmembrane</keyword>
<feature type="transmembrane region" description="Helical" evidence="1">
    <location>
        <begin position="81"/>
        <end position="102"/>
    </location>
</feature>
<evidence type="ECO:0000256" key="1">
    <source>
        <dbReference type="SAM" id="Phobius"/>
    </source>
</evidence>
<comment type="caution">
    <text evidence="2">The sequence shown here is derived from an EMBL/GenBank/DDBJ whole genome shotgun (WGS) entry which is preliminary data.</text>
</comment>
<feature type="transmembrane region" description="Helical" evidence="1">
    <location>
        <begin position="37"/>
        <end position="61"/>
    </location>
</feature>
<proteinExistence type="predicted"/>
<organism evidence="2 3">
    <name type="scientific">Mesobacillus foraminis</name>
    <dbReference type="NCBI Taxonomy" id="279826"/>
    <lineage>
        <taxon>Bacteria</taxon>
        <taxon>Bacillati</taxon>
        <taxon>Bacillota</taxon>
        <taxon>Bacilli</taxon>
        <taxon>Bacillales</taxon>
        <taxon>Bacillaceae</taxon>
        <taxon>Mesobacillus</taxon>
    </lineage>
</organism>
<gene>
    <name evidence="2" type="ORF">EV146_10337</name>
</gene>
<sequence>MFEVYWQTLPAYVWVFYYIFILATLGLAILNIFRKKLAVSSVTVIVVTITVPIISVMNTIGRGESVNEFEHLVHHLQQGSAWAMYALIGYLYLIFYWGLFLFKKRKSDKTAED</sequence>
<accession>A0A4R2BHZ1</accession>
<dbReference type="EMBL" id="SLVV01000003">
    <property type="protein sequence ID" value="TCN26516.1"/>
    <property type="molecule type" value="Genomic_DNA"/>
</dbReference>
<keyword evidence="3" id="KW-1185">Reference proteome</keyword>
<keyword evidence="1" id="KW-1133">Transmembrane helix</keyword>
<dbReference type="Proteomes" id="UP000295689">
    <property type="component" value="Unassembled WGS sequence"/>
</dbReference>
<name>A0A4R2BHZ1_9BACI</name>
<dbReference type="AlphaFoldDB" id="A0A4R2BHZ1"/>
<protein>
    <submittedName>
        <fullName evidence="2">Uncharacterized protein</fullName>
    </submittedName>
</protein>
<evidence type="ECO:0000313" key="2">
    <source>
        <dbReference type="EMBL" id="TCN26516.1"/>
    </source>
</evidence>
<dbReference type="RefSeq" id="WP_219916254.1">
    <property type="nucleotide sequence ID" value="NZ_JABUHM010000002.1"/>
</dbReference>
<reference evidence="2 3" key="1">
    <citation type="journal article" date="2015" name="Stand. Genomic Sci.">
        <title>Genomic Encyclopedia of Bacterial and Archaeal Type Strains, Phase III: the genomes of soil and plant-associated and newly described type strains.</title>
        <authorList>
            <person name="Whitman W.B."/>
            <person name="Woyke T."/>
            <person name="Klenk H.P."/>
            <person name="Zhou Y."/>
            <person name="Lilburn T.G."/>
            <person name="Beck B.J."/>
            <person name="De Vos P."/>
            <person name="Vandamme P."/>
            <person name="Eisen J.A."/>
            <person name="Garrity G."/>
            <person name="Hugenholtz P."/>
            <person name="Kyrpides N.C."/>
        </authorList>
    </citation>
    <scope>NUCLEOTIDE SEQUENCE [LARGE SCALE GENOMIC DNA]</scope>
    <source>
        <strain evidence="2 3">CV53</strain>
    </source>
</reference>
<feature type="transmembrane region" description="Helical" evidence="1">
    <location>
        <begin position="12"/>
        <end position="30"/>
    </location>
</feature>